<dbReference type="SUPFAM" id="SSF53448">
    <property type="entry name" value="Nucleotide-diphospho-sugar transferases"/>
    <property type="match status" value="1"/>
</dbReference>
<proteinExistence type="predicted"/>
<name>Q9EYG7_ACTPL</name>
<organism evidence="2">
    <name type="scientific">Actinobacillus pleuropneumoniae</name>
    <name type="common">Haemophilus pleuropneumoniae</name>
    <dbReference type="NCBI Taxonomy" id="715"/>
    <lineage>
        <taxon>Bacteria</taxon>
        <taxon>Pseudomonadati</taxon>
        <taxon>Pseudomonadota</taxon>
        <taxon>Gammaproteobacteria</taxon>
        <taxon>Pasteurellales</taxon>
        <taxon>Pasteurellaceae</taxon>
        <taxon>Actinobacillus</taxon>
    </lineage>
</organism>
<sequence length="303" mass="34866">MKYSLVVPTYNAGLSWQEWIEAYQNQAIKAEKVIVIDSSSTDQTAALAEQADFFVYKIEKSKFDHGGTRNLTVEFTSDDTEILVFLTQDALFASSDSLEELIKPFQDPEVGAVYGKQLPHKDATLLAAHARLFNYPPKSIIKSKESISELGLKTAFISNSFAAYRCSIFEELGGFPEKTILAEDMYLAAKIILNGYKIVYNAEAKVYHSHNYSLIQEFQRYFDTGVFQKEQSWIRKEFGEANNEGKKFVCSEIKYLLKNNFLLLSKAIFHTMFKFLGFKLGLNYEKLPRWLCIKFSMHKNYWK</sequence>
<evidence type="ECO:0000259" key="1">
    <source>
        <dbReference type="Pfam" id="PF00535"/>
    </source>
</evidence>
<dbReference type="InterPro" id="IPR050834">
    <property type="entry name" value="Glycosyltransf_2"/>
</dbReference>
<reference evidence="2" key="1">
    <citation type="submission" date="2000-12" db="EMBL/GenBank/DDBJ databases">
        <title>Identification of genes involved in biosynthesis of Actinobacillus pleuropneumoniae serotype 1 O-antigen and biological properties of rough mutants.</title>
        <authorList>
            <person name="Labrie J."/>
            <person name="Rioux S."/>
            <person name="Wade M.M."/>
            <person name="Champlin F.R."/>
            <person name="Holman S.C."/>
            <person name="Wilson W.W."/>
            <person name="Savoye C."/>
            <person name="Kobisch M."/>
            <person name="Galarneau C."/>
            <person name="Jacques M."/>
        </authorList>
    </citation>
    <scope>NUCLEOTIDE SEQUENCE</scope>
    <source>
        <strain evidence="2">4074</strain>
    </source>
</reference>
<evidence type="ECO:0000313" key="2">
    <source>
        <dbReference type="EMBL" id="AAG45942.1"/>
    </source>
</evidence>
<dbReference type="AlphaFoldDB" id="Q9EYG7"/>
<accession>Q9EYG7</accession>
<dbReference type="InterPro" id="IPR029044">
    <property type="entry name" value="Nucleotide-diphossugar_trans"/>
</dbReference>
<dbReference type="PANTHER" id="PTHR43685">
    <property type="entry name" value="GLYCOSYLTRANSFERASE"/>
    <property type="match status" value="1"/>
</dbReference>
<dbReference type="InterPro" id="IPR001173">
    <property type="entry name" value="Glyco_trans_2-like"/>
</dbReference>
<dbReference type="EMBL" id="AF329452">
    <property type="protein sequence ID" value="AAG45942.1"/>
    <property type="molecule type" value="Genomic_DNA"/>
</dbReference>
<dbReference type="GO" id="GO:0044010">
    <property type="term" value="P:single-species biofilm formation"/>
    <property type="evidence" value="ECO:0007669"/>
    <property type="project" value="TreeGrafter"/>
</dbReference>
<dbReference type="Pfam" id="PF00535">
    <property type="entry name" value="Glycos_transf_2"/>
    <property type="match status" value="1"/>
</dbReference>
<dbReference type="PANTHER" id="PTHR43685:SF13">
    <property type="entry name" value="O ANTIGEN BIOSYNTHESIS RHAMNOSYLTRANSFERASE RFBN"/>
    <property type="match status" value="1"/>
</dbReference>
<dbReference type="Gene3D" id="3.90.550.10">
    <property type="entry name" value="Spore Coat Polysaccharide Biosynthesis Protein SpsA, Chain A"/>
    <property type="match status" value="1"/>
</dbReference>
<dbReference type="GO" id="GO:0016740">
    <property type="term" value="F:transferase activity"/>
    <property type="evidence" value="ECO:0007669"/>
    <property type="project" value="UniProtKB-KW"/>
</dbReference>
<keyword evidence="2" id="KW-0808">Transferase</keyword>
<protein>
    <submittedName>
        <fullName evidence="2">Putative rhamnosyl transferase</fullName>
    </submittedName>
</protein>
<feature type="domain" description="Glycosyltransferase 2-like" evidence="1">
    <location>
        <begin position="4"/>
        <end position="173"/>
    </location>
</feature>
<dbReference type="CAZy" id="GT2">
    <property type="family name" value="Glycosyltransferase Family 2"/>
</dbReference>